<evidence type="ECO:0000256" key="4">
    <source>
        <dbReference type="ARBA" id="ARBA00022475"/>
    </source>
</evidence>
<keyword evidence="4 10" id="KW-1003">Cell membrane</keyword>
<feature type="domain" description="T2SS protein K first SAM-like" evidence="12">
    <location>
        <begin position="103"/>
        <end position="215"/>
    </location>
</feature>
<keyword evidence="7" id="KW-0653">Protein transport</keyword>
<evidence type="ECO:0000313" key="14">
    <source>
        <dbReference type="Proteomes" id="UP000184520"/>
    </source>
</evidence>
<dbReference type="Pfam" id="PF21687">
    <property type="entry name" value="T2SSK_1st"/>
    <property type="match status" value="1"/>
</dbReference>
<dbReference type="PANTHER" id="PTHR38831">
    <property type="entry name" value="TYPE II SECRETION SYSTEM PROTEIN K"/>
    <property type="match status" value="1"/>
</dbReference>
<keyword evidence="8" id="KW-1133">Transmembrane helix</keyword>
<dbReference type="PANTHER" id="PTHR38831:SF1">
    <property type="entry name" value="TYPE II SECRETION SYSTEM PROTEIN K-RELATED"/>
    <property type="match status" value="1"/>
</dbReference>
<organism evidence="13 14">
    <name type="scientific">Marisediminitalea aggregata</name>
    <dbReference type="NCBI Taxonomy" id="634436"/>
    <lineage>
        <taxon>Bacteria</taxon>
        <taxon>Pseudomonadati</taxon>
        <taxon>Pseudomonadota</taxon>
        <taxon>Gammaproteobacteria</taxon>
        <taxon>Alteromonadales</taxon>
        <taxon>Alteromonadaceae</taxon>
        <taxon>Marisediminitalea</taxon>
    </lineage>
</organism>
<dbReference type="PIRSF" id="PIRSF002786">
    <property type="entry name" value="XcpX"/>
    <property type="match status" value="1"/>
</dbReference>
<feature type="domain" description="T2SS protein K second SAM-like" evidence="11">
    <location>
        <begin position="222"/>
        <end position="285"/>
    </location>
</feature>
<dbReference type="InterPro" id="IPR045584">
    <property type="entry name" value="Pilin-like"/>
</dbReference>
<keyword evidence="14" id="KW-1185">Reference proteome</keyword>
<comment type="subcellular location">
    <subcellularLocation>
        <location evidence="1 10">Cell inner membrane</location>
    </subcellularLocation>
</comment>
<dbReference type="InterPro" id="IPR049031">
    <property type="entry name" value="T2SSK_SAM-like_1st"/>
</dbReference>
<evidence type="ECO:0000256" key="2">
    <source>
        <dbReference type="ARBA" id="ARBA00007246"/>
    </source>
</evidence>
<dbReference type="SUPFAM" id="SSF158544">
    <property type="entry name" value="GspK insert domain-like"/>
    <property type="match status" value="2"/>
</dbReference>
<evidence type="ECO:0000313" key="13">
    <source>
        <dbReference type="EMBL" id="SHF88705.1"/>
    </source>
</evidence>
<evidence type="ECO:0000256" key="8">
    <source>
        <dbReference type="ARBA" id="ARBA00022989"/>
    </source>
</evidence>
<sequence length="328" mass="36410">MVNPHRQQGAALLIVLMIVALVAIIATEMGARLQLQVQRAINIKDNNQAYWYAVSAEEFARKSIGTLMQETGDKIHLNQPWAEEFEYPMDNGGISARLEDMQSCFNLNALPDANQQNVSATEPSEALTAFARLIKLVNEDIDSYTVDTIRDSLGDWIDADDQMRVYGAEESEYASREFPYLAANSMLASQSELRLINGVEPQWLDSLLPMVCVIPSSNLMSINVNTLSEDHAPLLAALTGLSTEQANSVISARPQDGWDDVNDFLAEPDITALQLTTTQTEWFAVTTEYFILHTKSRYNEATFAMSSVFNATSAGDVNVLRREFGVLK</sequence>
<dbReference type="Proteomes" id="UP000184520">
    <property type="component" value="Unassembled WGS sequence"/>
</dbReference>
<dbReference type="RefSeq" id="WP_073317966.1">
    <property type="nucleotide sequence ID" value="NZ_FQWD01000001.1"/>
</dbReference>
<evidence type="ECO:0000256" key="3">
    <source>
        <dbReference type="ARBA" id="ARBA00022448"/>
    </source>
</evidence>
<evidence type="ECO:0000256" key="5">
    <source>
        <dbReference type="ARBA" id="ARBA00022519"/>
    </source>
</evidence>
<protein>
    <recommendedName>
        <fullName evidence="10">Type II secretion system protein K</fullName>
    </recommendedName>
</protein>
<dbReference type="InterPro" id="IPR005628">
    <property type="entry name" value="GspK"/>
</dbReference>
<dbReference type="GO" id="GO:0005886">
    <property type="term" value="C:plasma membrane"/>
    <property type="evidence" value="ECO:0007669"/>
    <property type="project" value="UniProtKB-SubCell"/>
</dbReference>
<dbReference type="GO" id="GO:0009306">
    <property type="term" value="P:protein secretion"/>
    <property type="evidence" value="ECO:0007669"/>
    <property type="project" value="InterPro"/>
</dbReference>
<name>A0A1M5FAX5_9ALTE</name>
<dbReference type="InterPro" id="IPR038072">
    <property type="entry name" value="GspK_central_sf"/>
</dbReference>
<accession>A0A1M5FAX5</accession>
<keyword evidence="5 10" id="KW-0997">Cell inner membrane</keyword>
<proteinExistence type="inferred from homology"/>
<evidence type="ECO:0000256" key="6">
    <source>
        <dbReference type="ARBA" id="ARBA00022692"/>
    </source>
</evidence>
<keyword evidence="3 10" id="KW-0813">Transport</keyword>
<evidence type="ECO:0000256" key="1">
    <source>
        <dbReference type="ARBA" id="ARBA00004533"/>
    </source>
</evidence>
<evidence type="ECO:0000256" key="7">
    <source>
        <dbReference type="ARBA" id="ARBA00022927"/>
    </source>
</evidence>
<dbReference type="SUPFAM" id="SSF54523">
    <property type="entry name" value="Pili subunits"/>
    <property type="match status" value="1"/>
</dbReference>
<dbReference type="Gene3D" id="3.30.1300.30">
    <property type="entry name" value="GSPII I/J protein-like"/>
    <property type="match status" value="1"/>
</dbReference>
<keyword evidence="6" id="KW-0812">Transmembrane</keyword>
<reference evidence="14" key="1">
    <citation type="submission" date="2016-11" db="EMBL/GenBank/DDBJ databases">
        <authorList>
            <person name="Varghese N."/>
            <person name="Submissions S."/>
        </authorList>
    </citation>
    <scope>NUCLEOTIDE SEQUENCE [LARGE SCALE GENOMIC DNA]</scope>
    <source>
        <strain evidence="14">CGMCC 1.8995</strain>
    </source>
</reference>
<dbReference type="Gene3D" id="1.10.40.60">
    <property type="entry name" value="EpsJ-like"/>
    <property type="match status" value="2"/>
</dbReference>
<keyword evidence="9 10" id="KW-0472">Membrane</keyword>
<dbReference type="STRING" id="634436.SAMN05216361_0758"/>
<dbReference type="OrthoDB" id="9788973at2"/>
<dbReference type="Pfam" id="PF03934">
    <property type="entry name" value="T2SSK"/>
    <property type="match status" value="1"/>
</dbReference>
<dbReference type="EMBL" id="FQWD01000001">
    <property type="protein sequence ID" value="SHF88705.1"/>
    <property type="molecule type" value="Genomic_DNA"/>
</dbReference>
<dbReference type="AlphaFoldDB" id="A0A1M5FAX5"/>
<comment type="similarity">
    <text evidence="2 10">Belongs to the GSP K family.</text>
</comment>
<evidence type="ECO:0000259" key="11">
    <source>
        <dbReference type="Pfam" id="PF03934"/>
    </source>
</evidence>
<dbReference type="NCBIfam" id="NF037980">
    <property type="entry name" value="T2SS_GspK"/>
    <property type="match status" value="1"/>
</dbReference>
<dbReference type="InterPro" id="IPR049179">
    <property type="entry name" value="T2SSK_SAM-like_2nd"/>
</dbReference>
<evidence type="ECO:0000256" key="9">
    <source>
        <dbReference type="ARBA" id="ARBA00023136"/>
    </source>
</evidence>
<evidence type="ECO:0000259" key="12">
    <source>
        <dbReference type="Pfam" id="PF21687"/>
    </source>
</evidence>
<gene>
    <name evidence="13" type="ORF">SAMN05216361_0758</name>
</gene>
<evidence type="ECO:0000256" key="10">
    <source>
        <dbReference type="PIRNR" id="PIRNR002786"/>
    </source>
</evidence>